<comment type="subcellular location">
    <subcellularLocation>
        <location evidence="1 9">Cell membrane</location>
        <topology evidence="1 9">Multi-pass membrane protein</topology>
    </subcellularLocation>
</comment>
<dbReference type="PROSITE" id="PS51013">
    <property type="entry name" value="PANNEXIN"/>
    <property type="match status" value="2"/>
</dbReference>
<dbReference type="GO" id="GO:0005921">
    <property type="term" value="C:gap junction"/>
    <property type="evidence" value="ECO:0007669"/>
    <property type="project" value="UniProtKB-UniRule"/>
</dbReference>
<evidence type="ECO:0000256" key="6">
    <source>
        <dbReference type="ARBA" id="ARBA00023065"/>
    </source>
</evidence>
<protein>
    <recommendedName>
        <fullName evidence="9">Innexin</fullName>
    </recommendedName>
</protein>
<dbReference type="PRINTS" id="PR01262">
    <property type="entry name" value="INNEXIN"/>
</dbReference>
<evidence type="ECO:0000256" key="9">
    <source>
        <dbReference type="RuleBase" id="RU010713"/>
    </source>
</evidence>
<keyword evidence="8 9" id="KW-0407">Ion channel</keyword>
<evidence type="ECO:0000256" key="10">
    <source>
        <dbReference type="SAM" id="MobiDB-lite"/>
    </source>
</evidence>
<keyword evidence="3" id="KW-1003">Cell membrane</keyword>
<dbReference type="STRING" id="48269.A0A183MMX9"/>
<reference evidence="11 12" key="1">
    <citation type="submission" date="2018-11" db="EMBL/GenBank/DDBJ databases">
        <authorList>
            <consortium name="Pathogen Informatics"/>
        </authorList>
    </citation>
    <scope>NUCLEOTIDE SEQUENCE [LARGE SCALE GENOMIC DNA]</scope>
    <source>
        <strain evidence="11 12">Zambia</strain>
    </source>
</reference>
<feature type="transmembrane region" description="Helical" evidence="9">
    <location>
        <begin position="566"/>
        <end position="586"/>
    </location>
</feature>
<comment type="function">
    <text evidence="9">Structural component of the gap junctions.</text>
</comment>
<comment type="similarity">
    <text evidence="9">Belongs to the pannexin family.</text>
</comment>
<evidence type="ECO:0000256" key="5">
    <source>
        <dbReference type="ARBA" id="ARBA00022989"/>
    </source>
</evidence>
<keyword evidence="7 9" id="KW-0472">Membrane</keyword>
<gene>
    <name evidence="9" type="primary">inx</name>
    <name evidence="11" type="ORF">SMRZ_LOCUS17404</name>
</gene>
<evidence type="ECO:0000256" key="2">
    <source>
        <dbReference type="ARBA" id="ARBA00022448"/>
    </source>
</evidence>
<evidence type="ECO:0000256" key="7">
    <source>
        <dbReference type="ARBA" id="ARBA00023136"/>
    </source>
</evidence>
<dbReference type="PANTHER" id="PTHR11893">
    <property type="entry name" value="INNEXIN"/>
    <property type="match status" value="1"/>
</dbReference>
<dbReference type="AlphaFoldDB" id="A0A183MMX9"/>
<dbReference type="PANTHER" id="PTHR11893:SF36">
    <property type="entry name" value="INNEXIN-5"/>
    <property type="match status" value="1"/>
</dbReference>
<name>A0A183MMX9_9TREM</name>
<dbReference type="EMBL" id="UZAI01017364">
    <property type="protein sequence ID" value="VDP23760.1"/>
    <property type="molecule type" value="Genomic_DNA"/>
</dbReference>
<evidence type="ECO:0000256" key="8">
    <source>
        <dbReference type="ARBA" id="ARBA00023303"/>
    </source>
</evidence>
<evidence type="ECO:0000313" key="12">
    <source>
        <dbReference type="Proteomes" id="UP000277204"/>
    </source>
</evidence>
<feature type="compositionally biased region" description="Acidic residues" evidence="10">
    <location>
        <begin position="809"/>
        <end position="824"/>
    </location>
</feature>
<evidence type="ECO:0000313" key="11">
    <source>
        <dbReference type="EMBL" id="VDP23760.1"/>
    </source>
</evidence>
<feature type="transmembrane region" description="Helical" evidence="9">
    <location>
        <begin position="654"/>
        <end position="677"/>
    </location>
</feature>
<dbReference type="GO" id="GO:0034220">
    <property type="term" value="P:monoatomic ion transmembrane transport"/>
    <property type="evidence" value="ECO:0007669"/>
    <property type="project" value="UniProtKB-KW"/>
</dbReference>
<dbReference type="Pfam" id="PF00876">
    <property type="entry name" value="Innexin"/>
    <property type="match status" value="2"/>
</dbReference>
<sequence>MIGTEFLDYLSKFQVASYVGVEDFADKFNFLITVMVLMLCTTIVTIKQYMMKPISCYMATDLGGKNLLDYVENYCWVQGTVPIAYSGRVPETDEGWAELEKHKLLYYQWVPFVLGLQCILFYLPRLIWQMICYNKVGTDVHHLVLCANQAVHANDEQRTKMVQHLAKTLEQLLFQLTWRQVYFESSNNNLIDPNLQQKKRLVSKSYHLHKRKSDFDSCINIAPNVNGQTSTTAARYHSDKTKNDRFPDEIVRFNDGGNDDTDIEDNEISRVTHRYRNTVNILKCVRYTGTFLSLIYLLVKLFYLCNSVGQLFLMQYFLGFTNYNSSIFGMSILYNILHGQDWRSTLIFPRVAYCYAPVKHLGTKVNTATAQCVLPVNMLNEKIYIFLWWWILLVCVVNFHSLLRWCLQFACQNRGCQFVINYIKLSNVLTSSELYFAEKFARKFLRRDGMFLLRMLALNAGEMVTSDIVNEMWLNYRRIVIEPVVENNKNHSQRLNHNESSWDRGSKIDSSTITNENGYLAIPSYKTHTQLTQREYHRGLWPRVRRRMKKWGYLFFISKRLGTRLFGIYLFIKCLYLSNAIGQIFMMQSFLGLKSNYTLFGITISRNILAGLDWEVTMIFPRVGFCLVPLKHFGSNNYATAQCVLPVNMLNERIYMFLWFWIVLTATITAVSIPAWFTRMSYEKSRTHFIKKYLKLGEQVSRKDKYMVEKFTLLFLRNDGVFLLRMIAINAGELICSEIVCQLWHIFREKYFYRDLTRCKRGCDEMHHLGLKLSRGIVNLKERYSKENKQVKLEATASAPPLTDAPLGTDEEEGGYADDDEDEQKDVKKHYSKKYSWEQKESV</sequence>
<evidence type="ECO:0000256" key="1">
    <source>
        <dbReference type="ARBA" id="ARBA00004651"/>
    </source>
</evidence>
<dbReference type="GO" id="GO:0005886">
    <property type="term" value="C:plasma membrane"/>
    <property type="evidence" value="ECO:0007669"/>
    <property type="project" value="UniProtKB-SubCell"/>
</dbReference>
<feature type="transmembrane region" description="Helical" evidence="9">
    <location>
        <begin position="285"/>
        <end position="304"/>
    </location>
</feature>
<feature type="transmembrane region" description="Helical" evidence="9">
    <location>
        <begin position="28"/>
        <end position="46"/>
    </location>
</feature>
<dbReference type="InterPro" id="IPR000990">
    <property type="entry name" value="Innexin"/>
</dbReference>
<keyword evidence="12" id="KW-1185">Reference proteome</keyword>
<proteinExistence type="inferred from homology"/>
<feature type="region of interest" description="Disordered" evidence="10">
    <location>
        <begin position="792"/>
        <end position="843"/>
    </location>
</feature>
<feature type="transmembrane region" description="Helical" evidence="9">
    <location>
        <begin position="383"/>
        <end position="403"/>
    </location>
</feature>
<evidence type="ECO:0000256" key="3">
    <source>
        <dbReference type="ARBA" id="ARBA00022475"/>
    </source>
</evidence>
<keyword evidence="4 9" id="KW-0812">Transmembrane</keyword>
<dbReference type="Proteomes" id="UP000277204">
    <property type="component" value="Unassembled WGS sequence"/>
</dbReference>
<keyword evidence="6 9" id="KW-0406">Ion transport</keyword>
<feature type="transmembrane region" description="Helical" evidence="9">
    <location>
        <begin position="104"/>
        <end position="123"/>
    </location>
</feature>
<accession>A0A183MMX9</accession>
<keyword evidence="2 9" id="KW-0813">Transport</keyword>
<comment type="caution">
    <text evidence="9">Lacks conserved residue(s) required for the propagation of feature annotation.</text>
</comment>
<keyword evidence="5 9" id="KW-1133">Transmembrane helix</keyword>
<evidence type="ECO:0000256" key="4">
    <source>
        <dbReference type="ARBA" id="ARBA00022692"/>
    </source>
</evidence>
<organism evidence="11 12">
    <name type="scientific">Schistosoma margrebowiei</name>
    <dbReference type="NCBI Taxonomy" id="48269"/>
    <lineage>
        <taxon>Eukaryota</taxon>
        <taxon>Metazoa</taxon>
        <taxon>Spiralia</taxon>
        <taxon>Lophotrochozoa</taxon>
        <taxon>Platyhelminthes</taxon>
        <taxon>Trematoda</taxon>
        <taxon>Digenea</taxon>
        <taxon>Strigeidida</taxon>
        <taxon>Schistosomatoidea</taxon>
        <taxon>Schistosomatidae</taxon>
        <taxon>Schistosoma</taxon>
    </lineage>
</organism>